<keyword evidence="6" id="KW-0813">Transport</keyword>
<keyword evidence="3 6" id="KW-1133">Transmembrane helix</keyword>
<reference evidence="8 9" key="1">
    <citation type="submission" date="2024-10" db="EMBL/GenBank/DDBJ databases">
        <authorList>
            <person name="Kim D."/>
        </authorList>
    </citation>
    <scope>NUCLEOTIDE SEQUENCE [LARGE SCALE GENOMIC DNA]</scope>
    <source>
        <strain evidence="8">BH-2024</strain>
    </source>
</reference>
<dbReference type="GO" id="GO:0005886">
    <property type="term" value="C:plasma membrane"/>
    <property type="evidence" value="ECO:0007669"/>
    <property type="project" value="UniProtKB-SubCell"/>
</dbReference>
<comment type="caution">
    <text evidence="8">The sequence shown here is derived from an EMBL/GenBank/DDBJ whole genome shotgun (WGS) entry which is preliminary data.</text>
</comment>
<evidence type="ECO:0000256" key="5">
    <source>
        <dbReference type="ARBA" id="ARBA00034769"/>
    </source>
</evidence>
<feature type="region of interest" description="Disordered" evidence="7">
    <location>
        <begin position="459"/>
        <end position="482"/>
    </location>
</feature>
<dbReference type="InterPro" id="IPR000615">
    <property type="entry name" value="Bestrophin"/>
</dbReference>
<dbReference type="InterPro" id="IPR021134">
    <property type="entry name" value="Bestrophin-like"/>
</dbReference>
<protein>
    <recommendedName>
        <fullName evidence="6">Bestrophin homolog</fullName>
    </recommendedName>
</protein>
<keyword evidence="2 6" id="KW-0812">Transmembrane</keyword>
<sequence length="482" mass="55989">MTISYNLDISSSNAFTFLRIVFRWRGSVWKSVFNEFVAWTVLYYSVFMLYRSALPPYAQMAFEEIGRHIDERVSLLPITFMLGFFVTIVFDRWKQIFQNIGFVDSPAFFIGTYIRGDSPQIRAIRRNIIRYLCLTQVLVLRDISIQVRKRFPNMESLVDSELLQLPELDLMENVKSEFPKYWMPINWIFSLCYELRQKGNIESDLQMNIILQECKLYREKLQNLCNYDWVPVPLAYPQVVFLAVRIYFLLCLIARQYRVHENAEEQNQVDRVIPLMTMLQLIFVMGWLKVAEALLNPLGEDDDDFECNYIIDRNIGIFLTMVDECYDQKPPQWAECTNLKNTKKPLYAENCALYTQNPLVGSATLCNLPGECERVRMVQRRPSDMGRRHSSNFPSQRPYLISPKRLRFRHSLPIRPAELPIIISGGLCENDVVKSVENQGISSPCPSSAEMPRHLDTVKEDEEVETANGIATEENGTKGRGG</sequence>
<comment type="subcellular location">
    <subcellularLocation>
        <location evidence="6">Cell membrane</location>
        <topology evidence="6">Multi-pass membrane protein</topology>
    </subcellularLocation>
    <subcellularLocation>
        <location evidence="1">Membrane</location>
    </subcellularLocation>
</comment>
<keyword evidence="6" id="KW-0407">Ion channel</keyword>
<dbReference type="AlphaFoldDB" id="A0ABD2M149"/>
<keyword evidence="6" id="KW-0868">Chloride</keyword>
<accession>A0ABD2M149</accession>
<proteinExistence type="inferred from homology"/>
<feature type="transmembrane region" description="Helical" evidence="6">
    <location>
        <begin position="73"/>
        <end position="90"/>
    </location>
</feature>
<dbReference type="Pfam" id="PF01062">
    <property type="entry name" value="Bestrophin"/>
    <property type="match status" value="1"/>
</dbReference>
<comment type="function">
    <text evidence="6">Forms chloride channels.</text>
</comment>
<dbReference type="GO" id="GO:0034707">
    <property type="term" value="C:chloride channel complex"/>
    <property type="evidence" value="ECO:0007669"/>
    <property type="project" value="UniProtKB-KW"/>
</dbReference>
<gene>
    <name evidence="8" type="ORF">niasHT_000391</name>
</gene>
<keyword evidence="9" id="KW-1185">Reference proteome</keyword>
<dbReference type="PANTHER" id="PTHR10736">
    <property type="entry name" value="BESTROPHIN"/>
    <property type="match status" value="1"/>
</dbReference>
<dbReference type="EMBL" id="JBICBT010000192">
    <property type="protein sequence ID" value="KAL3121238.1"/>
    <property type="molecule type" value="Genomic_DNA"/>
</dbReference>
<evidence type="ECO:0000313" key="9">
    <source>
        <dbReference type="Proteomes" id="UP001620626"/>
    </source>
</evidence>
<evidence type="ECO:0000256" key="7">
    <source>
        <dbReference type="SAM" id="MobiDB-lite"/>
    </source>
</evidence>
<feature type="transmembrane region" description="Helical" evidence="6">
    <location>
        <begin position="36"/>
        <end position="53"/>
    </location>
</feature>
<keyword evidence="6" id="KW-0406">Ion transport</keyword>
<evidence type="ECO:0000256" key="1">
    <source>
        <dbReference type="ARBA" id="ARBA00004370"/>
    </source>
</evidence>
<comment type="similarity">
    <text evidence="5 6">Belongs to the anion channel-forming bestrophin (TC 1.A.46) family. Calcium-sensitive chloride channel subfamily.</text>
</comment>
<evidence type="ECO:0000256" key="6">
    <source>
        <dbReference type="RuleBase" id="RU363126"/>
    </source>
</evidence>
<keyword evidence="6" id="KW-1003">Cell membrane</keyword>
<name>A0ABD2M149_9BILA</name>
<keyword evidence="6" id="KW-0869">Chloride channel</keyword>
<dbReference type="PANTHER" id="PTHR10736:SF58">
    <property type="entry name" value="BESTROPHIN HOMOLOG-RELATED"/>
    <property type="match status" value="1"/>
</dbReference>
<dbReference type="Proteomes" id="UP001620626">
    <property type="component" value="Unassembled WGS sequence"/>
</dbReference>
<evidence type="ECO:0000256" key="3">
    <source>
        <dbReference type="ARBA" id="ARBA00022989"/>
    </source>
</evidence>
<organism evidence="8 9">
    <name type="scientific">Heterodera trifolii</name>
    <dbReference type="NCBI Taxonomy" id="157864"/>
    <lineage>
        <taxon>Eukaryota</taxon>
        <taxon>Metazoa</taxon>
        <taxon>Ecdysozoa</taxon>
        <taxon>Nematoda</taxon>
        <taxon>Chromadorea</taxon>
        <taxon>Rhabditida</taxon>
        <taxon>Tylenchina</taxon>
        <taxon>Tylenchomorpha</taxon>
        <taxon>Tylenchoidea</taxon>
        <taxon>Heteroderidae</taxon>
        <taxon>Heteroderinae</taxon>
        <taxon>Heterodera</taxon>
    </lineage>
</organism>
<evidence type="ECO:0000256" key="4">
    <source>
        <dbReference type="ARBA" id="ARBA00023136"/>
    </source>
</evidence>
<evidence type="ECO:0000256" key="2">
    <source>
        <dbReference type="ARBA" id="ARBA00022692"/>
    </source>
</evidence>
<evidence type="ECO:0000313" key="8">
    <source>
        <dbReference type="EMBL" id="KAL3121238.1"/>
    </source>
</evidence>
<keyword evidence="4 6" id="KW-0472">Membrane</keyword>
<dbReference type="GO" id="GO:0005254">
    <property type="term" value="F:chloride channel activity"/>
    <property type="evidence" value="ECO:0007669"/>
    <property type="project" value="UniProtKB-KW"/>
</dbReference>